<dbReference type="PANTHER" id="PTHR43236:SF2">
    <property type="entry name" value="BLL0069 PROTEIN"/>
    <property type="match status" value="1"/>
</dbReference>
<dbReference type="KEGG" id="plt:Plut_1822"/>
<dbReference type="AlphaFoldDB" id="Q3B1V6"/>
<name>Q3B1V6_CHLL3</name>
<sequence length="242" mass="27426">MTGVPATVSVLRWAAERVRLTDAELEARFPKWSLWLSGEAMPTLRQLEEFARLTHTSFGYFFLPEPPALPLPVPDYRTFRDIDLRDPSTELLGTIFLCEQRQEWFREYAQMQGMQPLPFVGSVSVADRPVDVARKIREELSLSMEERAALSTWTDALRQLMARMEAAGILVMLELQGKNEHFKNPKTSIGNNYVSILLERDIPRSNASVSGYKRRGYTQTGASVALPCYGSFCRKSIRTSGS</sequence>
<gene>
    <name evidence="1" type="ordered locus">Plut_1822</name>
</gene>
<keyword evidence="2" id="KW-1185">Reference proteome</keyword>
<evidence type="ECO:0000313" key="1">
    <source>
        <dbReference type="EMBL" id="ABB24675.1"/>
    </source>
</evidence>
<accession>Q3B1V6</accession>
<protein>
    <recommendedName>
        <fullName evidence="3">DNA-binding protein</fullName>
    </recommendedName>
</protein>
<organism evidence="1 2">
    <name type="scientific">Chlorobium luteolum (strain DSM 273 / BCRC 81028 / 2530)</name>
    <name type="common">Pelodictyon luteolum</name>
    <dbReference type="NCBI Taxonomy" id="319225"/>
    <lineage>
        <taxon>Bacteria</taxon>
        <taxon>Pseudomonadati</taxon>
        <taxon>Chlorobiota</taxon>
        <taxon>Chlorobiia</taxon>
        <taxon>Chlorobiales</taxon>
        <taxon>Chlorobiaceae</taxon>
        <taxon>Chlorobium/Pelodictyon group</taxon>
        <taxon>Pelodictyon</taxon>
    </lineage>
</organism>
<dbReference type="Proteomes" id="UP000002709">
    <property type="component" value="Chromosome"/>
</dbReference>
<dbReference type="PANTHER" id="PTHR43236">
    <property type="entry name" value="ANTITOXIN HIGA1"/>
    <property type="match status" value="1"/>
</dbReference>
<dbReference type="HOGENOM" id="CLU_1146359_0_0_10"/>
<reference evidence="2" key="1">
    <citation type="submission" date="2005-08" db="EMBL/GenBank/DDBJ databases">
        <title>Complete sequence of Pelodictyon luteolum DSM 273.</title>
        <authorList>
            <consortium name="US DOE Joint Genome Institute"/>
            <person name="Copeland A."/>
            <person name="Lucas S."/>
            <person name="Lapidus A."/>
            <person name="Barry K."/>
            <person name="Detter J.C."/>
            <person name="Glavina T."/>
            <person name="Hammon N."/>
            <person name="Israni S."/>
            <person name="Pitluck S."/>
            <person name="Bryant D."/>
            <person name="Schmutz J."/>
            <person name="Larimer F."/>
            <person name="Land M."/>
            <person name="Kyrpides N."/>
            <person name="Ivanova N."/>
            <person name="Richardson P."/>
        </authorList>
    </citation>
    <scope>NUCLEOTIDE SEQUENCE [LARGE SCALE GENOMIC DNA]</scope>
    <source>
        <strain evidence="2">DSM 273 / BCRC 81028 / 2530</strain>
    </source>
</reference>
<dbReference type="InterPro" id="IPR052345">
    <property type="entry name" value="Rad_response_metalloprotease"/>
</dbReference>
<dbReference type="eggNOG" id="COG2856">
    <property type="taxonomic scope" value="Bacteria"/>
</dbReference>
<evidence type="ECO:0008006" key="3">
    <source>
        <dbReference type="Google" id="ProtNLM"/>
    </source>
</evidence>
<dbReference type="EMBL" id="CP000096">
    <property type="protein sequence ID" value="ABB24675.1"/>
    <property type="molecule type" value="Genomic_DNA"/>
</dbReference>
<proteinExistence type="predicted"/>
<evidence type="ECO:0000313" key="2">
    <source>
        <dbReference type="Proteomes" id="UP000002709"/>
    </source>
</evidence>